<evidence type="ECO:0000313" key="2">
    <source>
        <dbReference type="EMBL" id="CAJ1968138.1"/>
    </source>
</evidence>
<accession>A0AA86SNU6</accession>
<reference evidence="2" key="1">
    <citation type="submission" date="2023-10" db="EMBL/GenBank/DDBJ databases">
        <authorList>
            <person name="Domelevo Entfellner J.-B."/>
        </authorList>
    </citation>
    <scope>NUCLEOTIDE SEQUENCE</scope>
</reference>
<keyword evidence="3" id="KW-1185">Reference proteome</keyword>
<dbReference type="Gramene" id="rna-AYBTSS11_LOCUS21556">
    <property type="protein sequence ID" value="CAJ1968138.1"/>
    <property type="gene ID" value="gene-AYBTSS11_LOCUS21556"/>
</dbReference>
<dbReference type="AlphaFoldDB" id="A0AA86SNU6"/>
<feature type="chain" id="PRO_5041713926" evidence="1">
    <location>
        <begin position="26"/>
        <end position="89"/>
    </location>
</feature>
<proteinExistence type="predicted"/>
<sequence length="89" mass="9778">MGLPIRVTIIVICSLCIICNNGVEAFHSIYPGLQSISARSVSKLHRTAYHFQPRRNWINVDSAIMQAGLFSRAQSQSHASSSNLCFSAV</sequence>
<feature type="signal peptide" evidence="1">
    <location>
        <begin position="1"/>
        <end position="25"/>
    </location>
</feature>
<organism evidence="2 3">
    <name type="scientific">Sphenostylis stenocarpa</name>
    <dbReference type="NCBI Taxonomy" id="92480"/>
    <lineage>
        <taxon>Eukaryota</taxon>
        <taxon>Viridiplantae</taxon>
        <taxon>Streptophyta</taxon>
        <taxon>Embryophyta</taxon>
        <taxon>Tracheophyta</taxon>
        <taxon>Spermatophyta</taxon>
        <taxon>Magnoliopsida</taxon>
        <taxon>eudicotyledons</taxon>
        <taxon>Gunneridae</taxon>
        <taxon>Pentapetalae</taxon>
        <taxon>rosids</taxon>
        <taxon>fabids</taxon>
        <taxon>Fabales</taxon>
        <taxon>Fabaceae</taxon>
        <taxon>Papilionoideae</taxon>
        <taxon>50 kb inversion clade</taxon>
        <taxon>NPAAA clade</taxon>
        <taxon>indigoferoid/millettioid clade</taxon>
        <taxon>Phaseoleae</taxon>
        <taxon>Sphenostylis</taxon>
    </lineage>
</organism>
<name>A0AA86SNU6_9FABA</name>
<protein>
    <submittedName>
        <fullName evidence="2">Uncharacterized protein</fullName>
    </submittedName>
</protein>
<dbReference type="Proteomes" id="UP001189624">
    <property type="component" value="Chromosome 7"/>
</dbReference>
<dbReference type="EMBL" id="OY731404">
    <property type="protein sequence ID" value="CAJ1968138.1"/>
    <property type="molecule type" value="Genomic_DNA"/>
</dbReference>
<evidence type="ECO:0000256" key="1">
    <source>
        <dbReference type="SAM" id="SignalP"/>
    </source>
</evidence>
<gene>
    <name evidence="2" type="ORF">AYBTSS11_LOCUS21556</name>
</gene>
<keyword evidence="1" id="KW-0732">Signal</keyword>
<evidence type="ECO:0000313" key="3">
    <source>
        <dbReference type="Proteomes" id="UP001189624"/>
    </source>
</evidence>